<dbReference type="PANTHER" id="PTHR13812">
    <property type="entry name" value="KETIMINE REDUCTASE MU-CRYSTALLIN"/>
    <property type="match status" value="1"/>
</dbReference>
<dbReference type="GO" id="GO:0050241">
    <property type="term" value="F:pyrroline-2-carboxylate reductase activity"/>
    <property type="evidence" value="ECO:0007669"/>
    <property type="project" value="UniProtKB-EC"/>
</dbReference>
<organism evidence="19 20">
    <name type="scientific">Helobdella robusta</name>
    <name type="common">Californian leech</name>
    <dbReference type="NCBI Taxonomy" id="6412"/>
    <lineage>
        <taxon>Eukaryota</taxon>
        <taxon>Metazoa</taxon>
        <taxon>Spiralia</taxon>
        <taxon>Lophotrochozoa</taxon>
        <taxon>Annelida</taxon>
        <taxon>Clitellata</taxon>
        <taxon>Hirudinea</taxon>
        <taxon>Rhynchobdellida</taxon>
        <taxon>Glossiphoniidae</taxon>
        <taxon>Helobdella</taxon>
    </lineage>
</organism>
<reference evidence="18 20" key="2">
    <citation type="journal article" date="2013" name="Nature">
        <title>Insights into bilaterian evolution from three spiralian genomes.</title>
        <authorList>
            <person name="Simakov O."/>
            <person name="Marletaz F."/>
            <person name="Cho S.J."/>
            <person name="Edsinger-Gonzales E."/>
            <person name="Havlak P."/>
            <person name="Hellsten U."/>
            <person name="Kuo D.H."/>
            <person name="Larsson T."/>
            <person name="Lv J."/>
            <person name="Arendt D."/>
            <person name="Savage R."/>
            <person name="Osoegawa K."/>
            <person name="de Jong P."/>
            <person name="Grimwood J."/>
            <person name="Chapman J.A."/>
            <person name="Shapiro H."/>
            <person name="Aerts A."/>
            <person name="Otillar R.P."/>
            <person name="Terry A.Y."/>
            <person name="Boore J.L."/>
            <person name="Grigoriev I.V."/>
            <person name="Lindberg D.R."/>
            <person name="Seaver E.C."/>
            <person name="Weisblat D.A."/>
            <person name="Putnam N.H."/>
            <person name="Rokhsar D.S."/>
        </authorList>
    </citation>
    <scope>NUCLEOTIDE SEQUENCE</scope>
</reference>
<evidence type="ECO:0000256" key="7">
    <source>
        <dbReference type="ARBA" id="ARBA00093203"/>
    </source>
</evidence>
<dbReference type="GeneID" id="20217523"/>
<reference evidence="20" key="1">
    <citation type="submission" date="2012-12" db="EMBL/GenBank/DDBJ databases">
        <authorList>
            <person name="Hellsten U."/>
            <person name="Grimwood J."/>
            <person name="Chapman J.A."/>
            <person name="Shapiro H."/>
            <person name="Aerts A."/>
            <person name="Otillar R.P."/>
            <person name="Terry A.Y."/>
            <person name="Boore J.L."/>
            <person name="Simakov O."/>
            <person name="Marletaz F."/>
            <person name="Cho S.-J."/>
            <person name="Edsinger-Gonzales E."/>
            <person name="Havlak P."/>
            <person name="Kuo D.-H."/>
            <person name="Larsson T."/>
            <person name="Lv J."/>
            <person name="Arendt D."/>
            <person name="Savage R."/>
            <person name="Osoegawa K."/>
            <person name="de Jong P."/>
            <person name="Lindberg D.R."/>
            <person name="Seaver E.C."/>
            <person name="Weisblat D.A."/>
            <person name="Putnam N.H."/>
            <person name="Grigoriev I.V."/>
            <person name="Rokhsar D.S."/>
        </authorList>
    </citation>
    <scope>NUCLEOTIDE SEQUENCE</scope>
</reference>
<evidence type="ECO:0000256" key="9">
    <source>
        <dbReference type="ARBA" id="ARBA00093227"/>
    </source>
</evidence>
<evidence type="ECO:0000256" key="12">
    <source>
        <dbReference type="ARBA" id="ARBA00093263"/>
    </source>
</evidence>
<dbReference type="KEGG" id="hro:HELRODRAFT_93760"/>
<dbReference type="FunFam" id="3.40.50.720:FF:000241">
    <property type="entry name" value="ketimine reductase mu-crystallin"/>
    <property type="match status" value="1"/>
</dbReference>
<evidence type="ECO:0000256" key="6">
    <source>
        <dbReference type="ARBA" id="ARBA00093197"/>
    </source>
</evidence>
<dbReference type="InterPro" id="IPR023401">
    <property type="entry name" value="ODC_N"/>
</dbReference>
<comment type="catalytic activity">
    <reaction evidence="13">
        <text>L-proline + NAD(+) = 1-pyrroline-2-carboxylate + NADH + H(+)</text>
        <dbReference type="Rhea" id="RHEA:20321"/>
        <dbReference type="ChEBI" id="CHEBI:15378"/>
        <dbReference type="ChEBI" id="CHEBI:39785"/>
        <dbReference type="ChEBI" id="CHEBI:57540"/>
        <dbReference type="ChEBI" id="CHEBI:57945"/>
        <dbReference type="ChEBI" id="CHEBI:60039"/>
        <dbReference type="EC" id="1.5.1.1"/>
    </reaction>
    <physiologicalReaction direction="right-to-left" evidence="13">
        <dbReference type="Rhea" id="RHEA:20323"/>
    </physiologicalReaction>
</comment>
<gene>
    <name evidence="19" type="primary">20217523</name>
    <name evidence="18" type="ORF">HELRODRAFT_93760</name>
</gene>
<comment type="catalytic activity">
    <reaction evidence="9">
        <text>(S)-cystathionine ketimine + NADPH + 2 H(+) = (3R,5S)-2,3,5,6,7-pentahydro-1,4-thiazepine-3,5-dicarboxylate + NADP(+)</text>
        <dbReference type="Rhea" id="RHEA:68036"/>
        <dbReference type="ChEBI" id="CHEBI:15378"/>
        <dbReference type="ChEBI" id="CHEBI:57783"/>
        <dbReference type="ChEBI" id="CHEBI:58349"/>
        <dbReference type="ChEBI" id="CHEBI:176808"/>
        <dbReference type="ChEBI" id="CHEBI:176810"/>
    </reaction>
    <physiologicalReaction direction="left-to-right" evidence="9">
        <dbReference type="Rhea" id="RHEA:68037"/>
    </physiologicalReaction>
</comment>
<comment type="similarity">
    <text evidence="1">Belongs to the ornithine cyclodeaminase/mu-crystallin family.</text>
</comment>
<dbReference type="AlphaFoldDB" id="T1G8X6"/>
<dbReference type="InParanoid" id="T1G8X6"/>
<evidence type="ECO:0000256" key="17">
    <source>
        <dbReference type="ARBA" id="ARBA00093650"/>
    </source>
</evidence>
<dbReference type="EnsemblMetazoa" id="HelroT93760">
    <property type="protein sequence ID" value="HelroP93760"/>
    <property type="gene ID" value="HelroG93760"/>
</dbReference>
<dbReference type="InterPro" id="IPR036291">
    <property type="entry name" value="NAD(P)-bd_dom_sf"/>
</dbReference>
<dbReference type="RefSeq" id="XP_009009957.1">
    <property type="nucleotide sequence ID" value="XM_009011709.1"/>
</dbReference>
<evidence type="ECO:0000313" key="20">
    <source>
        <dbReference type="Proteomes" id="UP000015101"/>
    </source>
</evidence>
<comment type="catalytic activity">
    <reaction evidence="7">
        <text>L-proline + NADP(+) = 1-pyrroline-2-carboxylate + NADPH + H(+)</text>
        <dbReference type="Rhea" id="RHEA:20317"/>
        <dbReference type="ChEBI" id="CHEBI:15378"/>
        <dbReference type="ChEBI" id="CHEBI:39785"/>
        <dbReference type="ChEBI" id="CHEBI:57783"/>
        <dbReference type="ChEBI" id="CHEBI:58349"/>
        <dbReference type="ChEBI" id="CHEBI:60039"/>
        <dbReference type="EC" id="1.5.1.1"/>
    </reaction>
    <physiologicalReaction direction="right-to-left" evidence="7">
        <dbReference type="Rhea" id="RHEA:20319"/>
    </physiologicalReaction>
</comment>
<evidence type="ECO:0000256" key="14">
    <source>
        <dbReference type="ARBA" id="ARBA00093273"/>
    </source>
</evidence>
<dbReference type="Proteomes" id="UP000015101">
    <property type="component" value="Unassembled WGS sequence"/>
</dbReference>
<evidence type="ECO:0000313" key="18">
    <source>
        <dbReference type="EMBL" id="ESO13237.1"/>
    </source>
</evidence>
<evidence type="ECO:0000256" key="10">
    <source>
        <dbReference type="ARBA" id="ARBA00093248"/>
    </source>
</evidence>
<comment type="catalytic activity">
    <reaction evidence="12">
        <text>(3R)-1,4-thiomorpholine-3-carboxylate + NADP(+) = 3,4-dehydrothiomorpholine-3-carboxylate + NADPH + 2 H(+)</text>
        <dbReference type="Rhea" id="RHEA:12500"/>
        <dbReference type="ChEBI" id="CHEBI:15378"/>
        <dbReference type="ChEBI" id="CHEBI:57783"/>
        <dbReference type="ChEBI" id="CHEBI:58349"/>
        <dbReference type="ChEBI" id="CHEBI:58517"/>
        <dbReference type="ChEBI" id="CHEBI:176873"/>
        <dbReference type="EC" id="1.5.1.25"/>
    </reaction>
    <physiologicalReaction direction="right-to-left" evidence="12">
        <dbReference type="Rhea" id="RHEA:12502"/>
    </physiologicalReaction>
</comment>
<comment type="catalytic activity">
    <reaction evidence="14">
        <text>L-pipecolate + NADP(+) = Delta(1)-piperideine-2-carboxylate + NADPH + H(+)</text>
        <dbReference type="Rhea" id="RHEA:12524"/>
        <dbReference type="ChEBI" id="CHEBI:15378"/>
        <dbReference type="ChEBI" id="CHEBI:57783"/>
        <dbReference type="ChEBI" id="CHEBI:58349"/>
        <dbReference type="ChEBI" id="CHEBI:61185"/>
        <dbReference type="ChEBI" id="CHEBI:77631"/>
        <dbReference type="EC" id="1.5.1.1"/>
    </reaction>
    <physiologicalReaction direction="right-to-left" evidence="14">
        <dbReference type="Rhea" id="RHEA:12526"/>
    </physiologicalReaction>
</comment>
<evidence type="ECO:0000256" key="16">
    <source>
        <dbReference type="ARBA" id="ARBA00093598"/>
    </source>
</evidence>
<name>T1G8X6_HELRO</name>
<dbReference type="Gene3D" id="3.30.1780.10">
    <property type="entry name" value="ornithine cyclodeaminase, domain 1"/>
    <property type="match status" value="1"/>
</dbReference>
<dbReference type="Gene3D" id="3.40.50.720">
    <property type="entry name" value="NAD(P)-binding Rossmann-like Domain"/>
    <property type="match status" value="1"/>
</dbReference>
<reference evidence="19" key="3">
    <citation type="submission" date="2015-06" db="UniProtKB">
        <authorList>
            <consortium name="EnsemblMetazoa"/>
        </authorList>
    </citation>
    <scope>IDENTIFICATION</scope>
</reference>
<dbReference type="Pfam" id="PF02423">
    <property type="entry name" value="OCD_Mu_crystall"/>
    <property type="match status" value="1"/>
</dbReference>
<comment type="catalytic activity">
    <reaction evidence="8">
        <text>(3R)-1,4-thiomorpholine-3-carboxylate + NAD(+) = 3,4-dehydrothiomorpholine-3-carboxylate + NADH + 2 H(+)</text>
        <dbReference type="Rhea" id="RHEA:12504"/>
        <dbReference type="ChEBI" id="CHEBI:15378"/>
        <dbReference type="ChEBI" id="CHEBI:57540"/>
        <dbReference type="ChEBI" id="CHEBI:57945"/>
        <dbReference type="ChEBI" id="CHEBI:58517"/>
        <dbReference type="ChEBI" id="CHEBI:176873"/>
        <dbReference type="EC" id="1.5.1.25"/>
    </reaction>
    <physiologicalReaction direction="right-to-left" evidence="8">
        <dbReference type="Rhea" id="RHEA:12506"/>
    </physiologicalReaction>
</comment>
<comment type="catalytic activity">
    <reaction evidence="6">
        <text>Delta(2)-thiazoline-2-carboxylate + NADPH + 2 H(+) = L-thiazolidine-2-carboxylate + NADP(+)</text>
        <dbReference type="Rhea" id="RHEA:68072"/>
        <dbReference type="ChEBI" id="CHEBI:15378"/>
        <dbReference type="ChEBI" id="CHEBI:57783"/>
        <dbReference type="ChEBI" id="CHEBI:58349"/>
        <dbReference type="ChEBI" id="CHEBI:176895"/>
        <dbReference type="ChEBI" id="CHEBI:176896"/>
    </reaction>
    <physiologicalReaction direction="left-to-right" evidence="6">
        <dbReference type="Rhea" id="RHEA:68073"/>
    </physiologicalReaction>
</comment>
<evidence type="ECO:0000256" key="11">
    <source>
        <dbReference type="ARBA" id="ARBA00093250"/>
    </source>
</evidence>
<dbReference type="PANTHER" id="PTHR13812:SF19">
    <property type="entry name" value="KETIMINE REDUCTASE MU-CRYSTALLIN"/>
    <property type="match status" value="1"/>
</dbReference>
<dbReference type="eggNOG" id="KOG3007">
    <property type="taxonomic scope" value="Eukaryota"/>
</dbReference>
<evidence type="ECO:0000256" key="15">
    <source>
        <dbReference type="ARBA" id="ARBA00093567"/>
    </source>
</evidence>
<dbReference type="InterPro" id="IPR003462">
    <property type="entry name" value="ODC_Mu_crystall"/>
</dbReference>
<comment type="catalytic activity">
    <reaction evidence="11">
        <text>(S)-cystathionine ketimine + NADH + 2 H(+) = (3R,5S)-2,3,5,6,7-pentahydro-1,4-thiazepine-3,5-dicarboxylate + NAD(+)</text>
        <dbReference type="Rhea" id="RHEA:68032"/>
        <dbReference type="ChEBI" id="CHEBI:15378"/>
        <dbReference type="ChEBI" id="CHEBI:57540"/>
        <dbReference type="ChEBI" id="CHEBI:57945"/>
        <dbReference type="ChEBI" id="CHEBI:176808"/>
        <dbReference type="ChEBI" id="CHEBI:176810"/>
    </reaction>
    <physiologicalReaction direction="left-to-right" evidence="11">
        <dbReference type="Rhea" id="RHEA:68033"/>
    </physiologicalReaction>
</comment>
<dbReference type="GO" id="GO:0042562">
    <property type="term" value="F:hormone binding"/>
    <property type="evidence" value="ECO:0000318"/>
    <property type="project" value="GO_Central"/>
</dbReference>
<evidence type="ECO:0000256" key="2">
    <source>
        <dbReference type="ARBA" id="ARBA00012883"/>
    </source>
</evidence>
<dbReference type="PIRSF" id="PIRSF001439">
    <property type="entry name" value="CryM"/>
    <property type="match status" value="1"/>
</dbReference>
<dbReference type="EC" id="1.5.1.1" evidence="16"/>
<dbReference type="EMBL" id="KB095811">
    <property type="protein sequence ID" value="ESO13237.1"/>
    <property type="molecule type" value="Genomic_DNA"/>
</dbReference>
<sequence length="338" mass="37197">MSTLTWIDADTVKKLLNRDDLFKLLEAGMGQYSLGIDSGIVQPVRCTVAVQDVEGYLGTMPCYSRSHGILTTKLVSFYPGNVRVPTHLAWIMHFNHLDGTLLALMDGEVITNVRTGLVSAVATKYLAGKDSKILAILGAGTQARSHYVAMSSLYQFKQVRIWNRTKQNGEKFADEIRSGSLLAVQDATSTTTTTTTTMTTNNNNWTVTCCDTVEEAVKDADVICVATFATEPILKKKWVKNGAHINAVGAVRPNWRELDDDLMTSSVVYTDTRDGCLLESGDVILSKCKIYAEIGEVINKSKQSYQDETTIFKSVGMAIEDGICAKYIYEKHTSTNCT</sequence>
<dbReference type="STRING" id="6412.T1G8X6"/>
<comment type="catalytic activity">
    <reaction evidence="10">
        <text>(R)-lanthionine ketimine + NADPH + 2 H(+) = (3R,5R)-1,4-thiomorpholine-3,5-dicarboxylate + NADP(+)</text>
        <dbReference type="Rhea" id="RHEA:68040"/>
        <dbReference type="ChEBI" id="CHEBI:15378"/>
        <dbReference type="ChEBI" id="CHEBI:57783"/>
        <dbReference type="ChEBI" id="CHEBI:58349"/>
        <dbReference type="ChEBI" id="CHEBI:176891"/>
        <dbReference type="ChEBI" id="CHEBI:176892"/>
    </reaction>
    <physiologicalReaction direction="left-to-right" evidence="10">
        <dbReference type="Rhea" id="RHEA:68041"/>
    </physiologicalReaction>
</comment>
<comment type="subunit">
    <text evidence="15">Homodimer. Binds the thyroid hormone triiodothyronine (T3); T3 binding inhibits enzymatic activity.</text>
</comment>
<dbReference type="GO" id="GO:0047127">
    <property type="term" value="F:thiomorpholine-carboxylate dehydrogenase activity"/>
    <property type="evidence" value="ECO:0007669"/>
    <property type="project" value="UniProtKB-EC"/>
</dbReference>
<dbReference type="EMBL" id="AMQM01000403">
    <property type="status" value="NOT_ANNOTATED_CDS"/>
    <property type="molecule type" value="Genomic_DNA"/>
</dbReference>
<keyword evidence="20" id="KW-1185">Reference proteome</keyword>
<dbReference type="FunCoup" id="T1G8X6">
    <property type="interactions" value="8"/>
</dbReference>
<proteinExistence type="inferred from homology"/>
<evidence type="ECO:0000256" key="5">
    <source>
        <dbReference type="ARBA" id="ARBA00093190"/>
    </source>
</evidence>
<dbReference type="GO" id="GO:0005737">
    <property type="term" value="C:cytoplasm"/>
    <property type="evidence" value="ECO:0000318"/>
    <property type="project" value="GO_Central"/>
</dbReference>
<evidence type="ECO:0000313" key="19">
    <source>
        <dbReference type="EnsemblMetazoa" id="HelroP93760"/>
    </source>
</evidence>
<evidence type="ECO:0000256" key="4">
    <source>
        <dbReference type="ARBA" id="ARBA00033420"/>
    </source>
</evidence>
<accession>T1G8X6</accession>
<evidence type="ECO:0000256" key="8">
    <source>
        <dbReference type="ARBA" id="ARBA00093226"/>
    </source>
</evidence>
<evidence type="ECO:0000256" key="1">
    <source>
        <dbReference type="ARBA" id="ARBA00008903"/>
    </source>
</evidence>
<evidence type="ECO:0000256" key="13">
    <source>
        <dbReference type="ARBA" id="ARBA00093264"/>
    </source>
</evidence>
<protein>
    <recommendedName>
        <fullName evidence="3">Ketimine reductase mu-crystallin</fullName>
        <ecNumber evidence="16">1.5.1.1</ecNumber>
        <ecNumber evidence="2">1.5.1.25</ecNumber>
    </recommendedName>
    <alternativeName>
        <fullName evidence="17">1-piperideine-2-carboxylate/1-pyrroline-2-carboxylate reductase</fullName>
    </alternativeName>
    <alternativeName>
        <fullName evidence="4">NADP-regulated thyroid-hormone-binding protein</fullName>
    </alternativeName>
</protein>
<dbReference type="HOGENOM" id="CLU_042088_1_1_1"/>
<dbReference type="SUPFAM" id="SSF51735">
    <property type="entry name" value="NAD(P)-binding Rossmann-fold domains"/>
    <property type="match status" value="1"/>
</dbReference>
<dbReference type="OMA" id="VKIVNVH"/>
<dbReference type="OrthoDB" id="41492at2759"/>
<evidence type="ECO:0000256" key="3">
    <source>
        <dbReference type="ARBA" id="ARBA00015173"/>
    </source>
</evidence>
<dbReference type="CTD" id="20217523"/>
<dbReference type="EC" id="1.5.1.25" evidence="2"/>
<comment type="catalytic activity">
    <reaction evidence="5">
        <text>L-pipecolate + NAD(+) = Delta(1)-piperideine-2-carboxylate + NADH + H(+)</text>
        <dbReference type="Rhea" id="RHEA:30807"/>
        <dbReference type="ChEBI" id="CHEBI:15378"/>
        <dbReference type="ChEBI" id="CHEBI:57540"/>
        <dbReference type="ChEBI" id="CHEBI:57945"/>
        <dbReference type="ChEBI" id="CHEBI:61185"/>
        <dbReference type="ChEBI" id="CHEBI:77631"/>
        <dbReference type="EC" id="1.5.1.1"/>
    </reaction>
    <physiologicalReaction direction="right-to-left" evidence="5">
        <dbReference type="Rhea" id="RHEA:30809"/>
    </physiologicalReaction>
</comment>